<evidence type="ECO:0000313" key="2">
    <source>
        <dbReference type="Proteomes" id="UP000823749"/>
    </source>
</evidence>
<name>A0AAV6I341_9ERIC</name>
<sequence>MWRISGVVGGRLRRISGVGGDRLGRNSVGNVPIWTGLGFLAEKIILECEVRERRRDGEDDIGLIISFPLQIQSFMASRNQPHAGFGRAFREEEVQRRLVTDLRIIKSISATEKIKLGYSGNEKIELHDSGGGKIKLDNGLWNRTRRRMKQLNDAGGGKKVGMGLVRERERGRGGYGGWWWLLWRLGMTEPEMELLWIWVLLQHIL</sequence>
<reference evidence="1" key="1">
    <citation type="submission" date="2020-08" db="EMBL/GenBank/DDBJ databases">
        <title>Plant Genome Project.</title>
        <authorList>
            <person name="Zhang R.-G."/>
        </authorList>
    </citation>
    <scope>NUCLEOTIDE SEQUENCE</scope>
    <source>
        <strain evidence="1">WSP0</strain>
        <tissue evidence="1">Leaf</tissue>
    </source>
</reference>
<keyword evidence="2" id="KW-1185">Reference proteome</keyword>
<dbReference type="Proteomes" id="UP000823749">
    <property type="component" value="Chromosome 12"/>
</dbReference>
<comment type="caution">
    <text evidence="1">The sequence shown here is derived from an EMBL/GenBank/DDBJ whole genome shotgun (WGS) entry which is preliminary data.</text>
</comment>
<dbReference type="EMBL" id="JACTNZ010000012">
    <property type="protein sequence ID" value="KAG5521754.1"/>
    <property type="molecule type" value="Genomic_DNA"/>
</dbReference>
<gene>
    <name evidence="1" type="ORF">RHGRI_034093</name>
</gene>
<protein>
    <submittedName>
        <fullName evidence="1">Uncharacterized protein</fullName>
    </submittedName>
</protein>
<proteinExistence type="predicted"/>
<accession>A0AAV6I341</accession>
<dbReference type="AlphaFoldDB" id="A0AAV6I341"/>
<evidence type="ECO:0000313" key="1">
    <source>
        <dbReference type="EMBL" id="KAG5521754.1"/>
    </source>
</evidence>
<organism evidence="1 2">
    <name type="scientific">Rhododendron griersonianum</name>
    <dbReference type="NCBI Taxonomy" id="479676"/>
    <lineage>
        <taxon>Eukaryota</taxon>
        <taxon>Viridiplantae</taxon>
        <taxon>Streptophyta</taxon>
        <taxon>Embryophyta</taxon>
        <taxon>Tracheophyta</taxon>
        <taxon>Spermatophyta</taxon>
        <taxon>Magnoliopsida</taxon>
        <taxon>eudicotyledons</taxon>
        <taxon>Gunneridae</taxon>
        <taxon>Pentapetalae</taxon>
        <taxon>asterids</taxon>
        <taxon>Ericales</taxon>
        <taxon>Ericaceae</taxon>
        <taxon>Ericoideae</taxon>
        <taxon>Rhodoreae</taxon>
        <taxon>Rhododendron</taxon>
    </lineage>
</organism>